<organism evidence="2 3">
    <name type="scientific">Fulvitalea axinellae</name>
    <dbReference type="NCBI Taxonomy" id="1182444"/>
    <lineage>
        <taxon>Bacteria</taxon>
        <taxon>Pseudomonadati</taxon>
        <taxon>Bacteroidota</taxon>
        <taxon>Cytophagia</taxon>
        <taxon>Cytophagales</taxon>
        <taxon>Persicobacteraceae</taxon>
        <taxon>Fulvitalea</taxon>
    </lineage>
</organism>
<proteinExistence type="predicted"/>
<accession>A0AAU9D7S5</accession>
<name>A0AAU9D7S5_9BACT</name>
<feature type="domain" description="ATP-grasp" evidence="1">
    <location>
        <begin position="89"/>
        <end position="249"/>
    </location>
</feature>
<protein>
    <recommendedName>
        <fullName evidence="1">ATP-grasp domain-containing protein</fullName>
    </recommendedName>
</protein>
<dbReference type="AlphaFoldDB" id="A0AAU9D7S5"/>
<reference evidence="2 3" key="1">
    <citation type="submission" date="2021-12" db="EMBL/GenBank/DDBJ databases">
        <title>Genome sequencing of bacteria with rrn-lacking chromosome and rrn-plasmid.</title>
        <authorList>
            <person name="Anda M."/>
            <person name="Iwasaki W."/>
        </authorList>
    </citation>
    <scope>NUCLEOTIDE SEQUENCE [LARGE SCALE GENOMIC DNA]</scope>
    <source>
        <strain evidence="2 3">DSM 100852</strain>
        <plasmid evidence="2 3">pFA3</plasmid>
    </source>
</reference>
<dbReference type="Proteomes" id="UP001348817">
    <property type="component" value="Plasmid pFA3"/>
</dbReference>
<dbReference type="InterPro" id="IPR025643">
    <property type="entry name" value="R2K_3"/>
</dbReference>
<dbReference type="EMBL" id="AP025317">
    <property type="protein sequence ID" value="BDD12068.1"/>
    <property type="molecule type" value="Genomic_DNA"/>
</dbReference>
<gene>
    <name evidence="2" type="ORF">FUAX_45000</name>
</gene>
<evidence type="ECO:0000259" key="1">
    <source>
        <dbReference type="Pfam" id="PF14243"/>
    </source>
</evidence>
<dbReference type="KEGG" id="fax:FUAX_45000"/>
<keyword evidence="2" id="KW-0614">Plasmid</keyword>
<dbReference type="Pfam" id="PF14243">
    <property type="entry name" value="R2K_3"/>
    <property type="match status" value="1"/>
</dbReference>
<evidence type="ECO:0000313" key="3">
    <source>
        <dbReference type="Proteomes" id="UP001348817"/>
    </source>
</evidence>
<sequence length="256" mass="30332">MYYIIQKNVFQDSRYDEIFKVMNELNLEYEEVQFKPNSTEFDFKTKRKDIFVYGSVKLAKVTAEFDWHPGSFYGNNHEFKKYSAGYGVHSINYGSYICEIKEKIDWSKSPSLFIKPSEEAKIFTGKIFNQYEWNDFIYYKLNDPNEKRITEKTKIQISEPYHLTKEARIWIVGKKVVTSSYYRFHGNTEYEENVSQIGLEFAKKMAELFNVADAYVMDIAYTLNEWKIMEINCINSAGFYKGDVKKIILALEKFYG</sequence>
<evidence type="ECO:0000313" key="2">
    <source>
        <dbReference type="EMBL" id="BDD12068.1"/>
    </source>
</evidence>
<keyword evidence="3" id="KW-1185">Reference proteome</keyword>
<geneLocation type="plasmid" evidence="2 3">
    <name>pFA3</name>
</geneLocation>